<proteinExistence type="predicted"/>
<dbReference type="EMBL" id="JBHTBS010000002">
    <property type="protein sequence ID" value="MFC7336468.1"/>
    <property type="molecule type" value="Genomic_DNA"/>
</dbReference>
<name>A0ABW2L2C4_9BACT</name>
<keyword evidence="2" id="KW-1185">Reference proteome</keyword>
<organism evidence="1 2">
    <name type="scientific">Haloferula chungangensis</name>
    <dbReference type="NCBI Taxonomy" id="1048331"/>
    <lineage>
        <taxon>Bacteria</taxon>
        <taxon>Pseudomonadati</taxon>
        <taxon>Verrucomicrobiota</taxon>
        <taxon>Verrucomicrobiia</taxon>
        <taxon>Verrucomicrobiales</taxon>
        <taxon>Verrucomicrobiaceae</taxon>
        <taxon>Haloferula</taxon>
    </lineage>
</organism>
<sequence length="431" mass="47698">MKYSIIVSLLIIAVAALFGWRNHEELKRVTIEHRLLVDEAIELGLSTEGPGQGLALRRPLDREKKDREAEMRLFATELIAFLKKLEDRQQDGGGDGEDMQRETMEMISRFLDLDEGQLQGVIAALEKSTEIGDDMRKGIIGFSIMMLADQSPEVVLALYAGASGGQGVEGMDEKVIEASLSRLAERDPFAAIDWLREHGKSKPDLISDDIKSALIAGTARQDPAMAITLMKELEIKDKSQAADGIAIAADTSEKRLQLLESLRALDGESRGLQESVLESLGEQLQKSGFDTSQEWLEKAELNEEELESFSAELSYQHTLEDTGNWLGWVDENLSEKEASSKAAEMMVQWTHNDFQAAGNWLNDAQEGAVKTAAIESYAKTVAPYEPQAAAQWALTLPEGRPRDRLIKQVYNEWKKKDEGAAANFAATQGID</sequence>
<gene>
    <name evidence="1" type="ORF">ACFQY0_04700</name>
</gene>
<evidence type="ECO:0000313" key="2">
    <source>
        <dbReference type="Proteomes" id="UP001596472"/>
    </source>
</evidence>
<protein>
    <recommendedName>
        <fullName evidence="3">HEAT repeat domain-containing protein</fullName>
    </recommendedName>
</protein>
<dbReference type="RefSeq" id="WP_379709702.1">
    <property type="nucleotide sequence ID" value="NZ_JBHTBS010000002.1"/>
</dbReference>
<dbReference type="Proteomes" id="UP001596472">
    <property type="component" value="Unassembled WGS sequence"/>
</dbReference>
<comment type="caution">
    <text evidence="1">The sequence shown here is derived from an EMBL/GenBank/DDBJ whole genome shotgun (WGS) entry which is preliminary data.</text>
</comment>
<accession>A0ABW2L2C4</accession>
<reference evidence="2" key="1">
    <citation type="journal article" date="2019" name="Int. J. Syst. Evol. Microbiol.">
        <title>The Global Catalogue of Microorganisms (GCM) 10K type strain sequencing project: providing services to taxonomists for standard genome sequencing and annotation.</title>
        <authorList>
            <consortium name="The Broad Institute Genomics Platform"/>
            <consortium name="The Broad Institute Genome Sequencing Center for Infectious Disease"/>
            <person name="Wu L."/>
            <person name="Ma J."/>
        </authorList>
    </citation>
    <scope>NUCLEOTIDE SEQUENCE [LARGE SCALE GENOMIC DNA]</scope>
    <source>
        <strain evidence="2">CGMCC 4.1467</strain>
    </source>
</reference>
<evidence type="ECO:0008006" key="3">
    <source>
        <dbReference type="Google" id="ProtNLM"/>
    </source>
</evidence>
<evidence type="ECO:0000313" key="1">
    <source>
        <dbReference type="EMBL" id="MFC7336468.1"/>
    </source>
</evidence>